<dbReference type="EMBL" id="QRDW01000003">
    <property type="protein sequence ID" value="RED51262.1"/>
    <property type="molecule type" value="Genomic_DNA"/>
</dbReference>
<gene>
    <name evidence="3" type="ORF">DFP90_10361</name>
</gene>
<reference evidence="3 4" key="1">
    <citation type="submission" date="2018-07" db="EMBL/GenBank/DDBJ databases">
        <title>Genomic Encyclopedia of Type Strains, Phase III (KMG-III): the genomes of soil and plant-associated and newly described type strains.</title>
        <authorList>
            <person name="Whitman W."/>
        </authorList>
    </citation>
    <scope>NUCLEOTIDE SEQUENCE [LARGE SCALE GENOMIC DNA]</scope>
    <source>
        <strain evidence="3 4">CECT 8488</strain>
    </source>
</reference>
<dbReference type="Gene3D" id="3.90.1200.10">
    <property type="match status" value="1"/>
</dbReference>
<evidence type="ECO:0000313" key="4">
    <source>
        <dbReference type="Proteomes" id="UP000256845"/>
    </source>
</evidence>
<keyword evidence="2" id="KW-0808">Transferase</keyword>
<dbReference type="SUPFAM" id="SSF56112">
    <property type="entry name" value="Protein kinase-like (PK-like)"/>
    <property type="match status" value="1"/>
</dbReference>
<dbReference type="Pfam" id="PF03881">
    <property type="entry name" value="Fructosamin_kin"/>
    <property type="match status" value="1"/>
</dbReference>
<sequence length="284" mass="31827">MHPGHRQRIEQACARGMARADFLPGGCVGEVWKITFDDGSHAVAKTAAGDSTLDIEAYMLRYLADHSDLPVPGVIEGAKDLLVIDYVENSSGMGPSAQEHAADLLAALHQVTAPRYGHERDTLIGPLRQPNPWTERWHDFYREQRLFYMGREALETGGIGMETYERIERLGARLAEFLPEGRPASLLHGDCWGGNVLTRGNRIAAFIDPAIYHGDAEEELAYTTLFNTFGPRFFDRYREHNPLEPGFFETRVPLYTLYSLLVHARLFGGGYGTQADTILRRYVG</sequence>
<dbReference type="GO" id="GO:0016301">
    <property type="term" value="F:kinase activity"/>
    <property type="evidence" value="ECO:0007669"/>
    <property type="project" value="UniProtKB-UniRule"/>
</dbReference>
<comment type="caution">
    <text evidence="3">The sequence shown here is derived from an EMBL/GenBank/DDBJ whole genome shotgun (WGS) entry which is preliminary data.</text>
</comment>
<dbReference type="AlphaFoldDB" id="A0A3D9HP53"/>
<evidence type="ECO:0000313" key="3">
    <source>
        <dbReference type="EMBL" id="RED51262.1"/>
    </source>
</evidence>
<protein>
    <submittedName>
        <fullName evidence="3">Fructosamine-3-kinase</fullName>
    </submittedName>
</protein>
<dbReference type="PIRSF" id="PIRSF006221">
    <property type="entry name" value="Ketosamine-3-kinase"/>
    <property type="match status" value="1"/>
</dbReference>
<organism evidence="3 4">
    <name type="scientific">Aestuariispira insulae</name>
    <dbReference type="NCBI Taxonomy" id="1461337"/>
    <lineage>
        <taxon>Bacteria</taxon>
        <taxon>Pseudomonadati</taxon>
        <taxon>Pseudomonadota</taxon>
        <taxon>Alphaproteobacteria</taxon>
        <taxon>Rhodospirillales</taxon>
        <taxon>Kiloniellaceae</taxon>
        <taxon>Aestuariispira</taxon>
    </lineage>
</organism>
<keyword evidence="4" id="KW-1185">Reference proteome</keyword>
<dbReference type="InterPro" id="IPR011009">
    <property type="entry name" value="Kinase-like_dom_sf"/>
</dbReference>
<name>A0A3D9HP53_9PROT</name>
<dbReference type="PANTHER" id="PTHR12149">
    <property type="entry name" value="FRUCTOSAMINE 3 KINASE-RELATED PROTEIN"/>
    <property type="match status" value="1"/>
</dbReference>
<evidence type="ECO:0000256" key="2">
    <source>
        <dbReference type="PIRNR" id="PIRNR006221"/>
    </source>
</evidence>
<proteinExistence type="inferred from homology"/>
<evidence type="ECO:0000256" key="1">
    <source>
        <dbReference type="ARBA" id="ARBA00009460"/>
    </source>
</evidence>
<keyword evidence="2 3" id="KW-0418">Kinase</keyword>
<dbReference type="Proteomes" id="UP000256845">
    <property type="component" value="Unassembled WGS sequence"/>
</dbReference>
<dbReference type="OrthoDB" id="5291879at2"/>
<dbReference type="Gene3D" id="3.30.200.20">
    <property type="entry name" value="Phosphorylase Kinase, domain 1"/>
    <property type="match status" value="1"/>
</dbReference>
<dbReference type="InterPro" id="IPR016477">
    <property type="entry name" value="Fructo-/Ketosamine-3-kinase"/>
</dbReference>
<comment type="similarity">
    <text evidence="1 2">Belongs to the fructosamine kinase family.</text>
</comment>
<accession>A0A3D9HP53</accession>
<dbReference type="PANTHER" id="PTHR12149:SF8">
    <property type="entry name" value="PROTEIN-RIBULOSAMINE 3-KINASE"/>
    <property type="match status" value="1"/>
</dbReference>